<feature type="region of interest" description="Disordered" evidence="1">
    <location>
        <begin position="69"/>
        <end position="274"/>
    </location>
</feature>
<dbReference type="EnsemblMetazoa" id="AALFPA23_012420.R17789">
    <property type="protein sequence ID" value="AALFPA23_012420.P17789"/>
    <property type="gene ID" value="AALFPA23_012420"/>
</dbReference>
<feature type="compositionally biased region" description="Low complexity" evidence="1">
    <location>
        <begin position="186"/>
        <end position="204"/>
    </location>
</feature>
<name>A0ABM1YV54_AEDAL</name>
<evidence type="ECO:0000256" key="1">
    <source>
        <dbReference type="SAM" id="MobiDB-lite"/>
    </source>
</evidence>
<evidence type="ECO:0000313" key="2">
    <source>
        <dbReference type="EnsemblMetazoa" id="AALFPA23_012420.P17789"/>
    </source>
</evidence>
<dbReference type="GeneID" id="109412065"/>
<feature type="compositionally biased region" description="Low complexity" evidence="1">
    <location>
        <begin position="260"/>
        <end position="269"/>
    </location>
</feature>
<feature type="region of interest" description="Disordered" evidence="1">
    <location>
        <begin position="322"/>
        <end position="344"/>
    </location>
</feature>
<dbReference type="RefSeq" id="XP_029720902.2">
    <property type="nucleotide sequence ID" value="XM_029865042.2"/>
</dbReference>
<feature type="compositionally biased region" description="Polar residues" evidence="1">
    <location>
        <begin position="105"/>
        <end position="121"/>
    </location>
</feature>
<organism evidence="2 3">
    <name type="scientific">Aedes albopictus</name>
    <name type="common">Asian tiger mosquito</name>
    <name type="synonym">Stegomyia albopicta</name>
    <dbReference type="NCBI Taxonomy" id="7160"/>
    <lineage>
        <taxon>Eukaryota</taxon>
        <taxon>Metazoa</taxon>
        <taxon>Ecdysozoa</taxon>
        <taxon>Arthropoda</taxon>
        <taxon>Hexapoda</taxon>
        <taxon>Insecta</taxon>
        <taxon>Pterygota</taxon>
        <taxon>Neoptera</taxon>
        <taxon>Endopterygota</taxon>
        <taxon>Diptera</taxon>
        <taxon>Nematocera</taxon>
        <taxon>Culicoidea</taxon>
        <taxon>Culicidae</taxon>
        <taxon>Culicinae</taxon>
        <taxon>Aedini</taxon>
        <taxon>Aedes</taxon>
        <taxon>Stegomyia</taxon>
    </lineage>
</organism>
<evidence type="ECO:0000313" key="3">
    <source>
        <dbReference type="Proteomes" id="UP000069940"/>
    </source>
</evidence>
<dbReference type="Proteomes" id="UP000069940">
    <property type="component" value="Unassembled WGS sequence"/>
</dbReference>
<feature type="compositionally biased region" description="Polar residues" evidence="1">
    <location>
        <begin position="87"/>
        <end position="96"/>
    </location>
</feature>
<proteinExistence type="predicted"/>
<reference evidence="2" key="2">
    <citation type="submission" date="2025-05" db="UniProtKB">
        <authorList>
            <consortium name="EnsemblMetazoa"/>
        </authorList>
    </citation>
    <scope>IDENTIFICATION</scope>
    <source>
        <strain evidence="2">Foshan</strain>
    </source>
</reference>
<protein>
    <submittedName>
        <fullName evidence="2">Uncharacterized protein</fullName>
    </submittedName>
</protein>
<reference evidence="3" key="1">
    <citation type="journal article" date="2015" name="Proc. Natl. Acad. Sci. U.S.A.">
        <title>Genome sequence of the Asian Tiger mosquito, Aedes albopictus, reveals insights into its biology, genetics, and evolution.</title>
        <authorList>
            <person name="Chen X.G."/>
            <person name="Jiang X."/>
            <person name="Gu J."/>
            <person name="Xu M."/>
            <person name="Wu Y."/>
            <person name="Deng Y."/>
            <person name="Zhang C."/>
            <person name="Bonizzoni M."/>
            <person name="Dermauw W."/>
            <person name="Vontas J."/>
            <person name="Armbruster P."/>
            <person name="Huang X."/>
            <person name="Yang Y."/>
            <person name="Zhang H."/>
            <person name="He W."/>
            <person name="Peng H."/>
            <person name="Liu Y."/>
            <person name="Wu K."/>
            <person name="Chen J."/>
            <person name="Lirakis M."/>
            <person name="Topalis P."/>
            <person name="Van Leeuwen T."/>
            <person name="Hall A.B."/>
            <person name="Jiang X."/>
            <person name="Thorpe C."/>
            <person name="Mueller R.L."/>
            <person name="Sun C."/>
            <person name="Waterhouse R.M."/>
            <person name="Yan G."/>
            <person name="Tu Z.J."/>
            <person name="Fang X."/>
            <person name="James A.A."/>
        </authorList>
    </citation>
    <scope>NUCLEOTIDE SEQUENCE [LARGE SCALE GENOMIC DNA]</scope>
    <source>
        <strain evidence="3">Foshan</strain>
    </source>
</reference>
<feature type="region of interest" description="Disordered" evidence="1">
    <location>
        <begin position="363"/>
        <end position="404"/>
    </location>
</feature>
<sequence>MQIVVKLKSGNNCKMCDHEILIEKCEDHRKKHQKFLRMFDNVIQTVLCMQSLMTELNTGYNEMLDLLKVQPKPKPSPSPHKRRKAQSFDSPSSVTVVQKEETPRNRSNPEVSGSVLDQNIDNLPDTEDSFFALTQSPSRREPLSPVKAPDNVPKTPPKRDPVRVELFGGQEEGKPAGGDKKKRKSMLSLSRFSSSFETSPETSKQAALLPLRQKLTTPKPKSSEQENVVPPPVAGKWTAKKTTPGSVGRMDSTFRKTPTSSSKKGGSLLNRTRMRQTKLKFQDCMNKSFADDEDETYFDEFVVPSPTSATAFSGSRFLKSAKKKEQSTLIAPPRSKVKDTPGDEDFDIDQTYFSEAEKDLTRLKTAAPSASRVKVEPLTQKKSPPKCAEPSPVLAKDTQDPDSTSSVIFVKPPSQDEIITIEETQPKKEDLFMKAIREERRKDDNSRLSVLNVMGPPPKREVKKEEIFAAKSDFNVLRKPTMKVPLVPAVAEPRRCLDCTRQFKFLLNCGQPADVARSKLPLHCRECRLAQLHDTPPGFWNPEFTPTQM</sequence>
<accession>A0ABM1YV54</accession>
<keyword evidence="3" id="KW-1185">Reference proteome</keyword>